<dbReference type="Gene3D" id="2.40.320.10">
    <property type="entry name" value="Hypothetical Protein Pfu-838710-001"/>
    <property type="match status" value="1"/>
</dbReference>
<dbReference type="PROSITE" id="PS51708">
    <property type="entry name" value="CHAD"/>
    <property type="match status" value="1"/>
</dbReference>
<dbReference type="Gene3D" id="1.40.20.10">
    <property type="entry name" value="CHAD domain"/>
    <property type="match status" value="1"/>
</dbReference>
<dbReference type="EMBL" id="JBHFAB010000012">
    <property type="protein sequence ID" value="MFC1418388.1"/>
    <property type="molecule type" value="Genomic_DNA"/>
</dbReference>
<dbReference type="InterPro" id="IPR007899">
    <property type="entry name" value="CHAD_dom"/>
</dbReference>
<feature type="domain" description="CHAD" evidence="3">
    <location>
        <begin position="230"/>
        <end position="520"/>
    </location>
</feature>
<evidence type="ECO:0000259" key="2">
    <source>
        <dbReference type="PROSITE" id="PS51707"/>
    </source>
</evidence>
<dbReference type="InterPro" id="IPR033469">
    <property type="entry name" value="CYTH-like_dom_sf"/>
</dbReference>
<proteinExistence type="predicted"/>
<reference evidence="4 5" key="1">
    <citation type="submission" date="2024-09" db="EMBL/GenBank/DDBJ databases">
        <authorList>
            <person name="Lee S.D."/>
        </authorList>
    </citation>
    <scope>NUCLEOTIDE SEQUENCE [LARGE SCALE GENOMIC DNA]</scope>
    <source>
        <strain evidence="4 5">N8-3</strain>
    </source>
</reference>
<dbReference type="Pfam" id="PF01928">
    <property type="entry name" value="CYTH"/>
    <property type="match status" value="1"/>
</dbReference>
<keyword evidence="5" id="KW-1185">Reference proteome</keyword>
<dbReference type="PROSITE" id="PS51707">
    <property type="entry name" value="CYTH"/>
    <property type="match status" value="1"/>
</dbReference>
<dbReference type="CDD" id="cd07374">
    <property type="entry name" value="CYTH-like_Pase"/>
    <property type="match status" value="1"/>
</dbReference>
<name>A0ABV6VXJ3_9ACTN</name>
<accession>A0ABV6VXJ3</accession>
<comment type="caution">
    <text evidence="4">The sequence shown here is derived from an EMBL/GenBank/DDBJ whole genome shotgun (WGS) entry which is preliminary data.</text>
</comment>
<dbReference type="SMART" id="SM01118">
    <property type="entry name" value="CYTH"/>
    <property type="match status" value="1"/>
</dbReference>
<evidence type="ECO:0000313" key="5">
    <source>
        <dbReference type="Proteomes" id="UP001592531"/>
    </source>
</evidence>
<protein>
    <submittedName>
        <fullName evidence="4">CHAD domain-containing protein</fullName>
    </submittedName>
</protein>
<dbReference type="SUPFAM" id="SSF55154">
    <property type="entry name" value="CYTH-like phosphatases"/>
    <property type="match status" value="1"/>
</dbReference>
<evidence type="ECO:0000259" key="3">
    <source>
        <dbReference type="PROSITE" id="PS51708"/>
    </source>
</evidence>
<dbReference type="InterPro" id="IPR038186">
    <property type="entry name" value="CHAD_dom_sf"/>
</dbReference>
<feature type="domain" description="CYTH" evidence="2">
    <location>
        <begin position="4"/>
        <end position="214"/>
    </location>
</feature>
<gene>
    <name evidence="4" type="ORF">ACEZDE_17330</name>
</gene>
<sequence>MGSHIERERKFDAADGGAALPDLHGLPGVGAVRAASAEELDAVYYDTQDHLLRSRRITLRRRTGGHDEGWHLKLPAGPDSRREIQLPLSGEGPDEPVPAELALRVRARAHGAALVPVARLHTLRRRSLLLDAADRPLAEIAEDAVTAHRLPPGPSGGKGGGGERRWSEVEAELSPGAPEERGTGLLDAIEERFAGVGLHRSSSASKLERALGGTRVAPPTAAPPAPAPASGSIGALLADRLREQVETVLVLDGAVRRDRPDSVHRMRAAVRGLRTTLRAFRPYLDRAAGTELDLELGRLGRVLGEARDSEVLGSRLGEQLAALPAVERPGPMAQRIGDWCTDRYRRAHRLALAELDSPRYFALVEALDRLAAAPGLTGRARRPVAPELRRVLAREQRRVARRIAAARTLPSGPERDEGLHVARKAAKGARYAGETAEPAAGKPARRFARRMKAVQTLLGDRQDALVARELIPIIATWAETAGEPGFGYGVLYAAEAAVLARTDAELPAVCAAALDPGLVRWGAAGS</sequence>
<evidence type="ECO:0000313" key="4">
    <source>
        <dbReference type="EMBL" id="MFC1418388.1"/>
    </source>
</evidence>
<dbReference type="SMART" id="SM00880">
    <property type="entry name" value="CHAD"/>
    <property type="match status" value="1"/>
</dbReference>
<dbReference type="PANTHER" id="PTHR39339:SF1">
    <property type="entry name" value="CHAD DOMAIN-CONTAINING PROTEIN"/>
    <property type="match status" value="1"/>
</dbReference>
<organism evidence="4 5">
    <name type="scientific">Streptacidiphilus cavernicola</name>
    <dbReference type="NCBI Taxonomy" id="3342716"/>
    <lineage>
        <taxon>Bacteria</taxon>
        <taxon>Bacillati</taxon>
        <taxon>Actinomycetota</taxon>
        <taxon>Actinomycetes</taxon>
        <taxon>Kitasatosporales</taxon>
        <taxon>Streptomycetaceae</taxon>
        <taxon>Streptacidiphilus</taxon>
    </lineage>
</organism>
<evidence type="ECO:0000256" key="1">
    <source>
        <dbReference type="SAM" id="MobiDB-lite"/>
    </source>
</evidence>
<dbReference type="InterPro" id="IPR023577">
    <property type="entry name" value="CYTH_domain"/>
</dbReference>
<dbReference type="RefSeq" id="WP_380537185.1">
    <property type="nucleotide sequence ID" value="NZ_JBHFAB010000012.1"/>
</dbReference>
<feature type="region of interest" description="Disordered" evidence="1">
    <location>
        <begin position="204"/>
        <end position="229"/>
    </location>
</feature>
<dbReference type="PANTHER" id="PTHR39339">
    <property type="entry name" value="SLR1444 PROTEIN"/>
    <property type="match status" value="1"/>
</dbReference>
<feature type="region of interest" description="Disordered" evidence="1">
    <location>
        <begin position="145"/>
        <end position="182"/>
    </location>
</feature>
<dbReference type="Pfam" id="PF05235">
    <property type="entry name" value="CHAD"/>
    <property type="match status" value="1"/>
</dbReference>
<dbReference type="Proteomes" id="UP001592531">
    <property type="component" value="Unassembled WGS sequence"/>
</dbReference>